<dbReference type="GeneID" id="58695144"/>
<dbReference type="AlphaFoldDB" id="A0A8I1JH84"/>
<gene>
    <name evidence="2" type="ORF">YA0853_28625</name>
</gene>
<organism evidence="2 3">
    <name type="scientific">Pseudomonas rhodesiae</name>
    <dbReference type="NCBI Taxonomy" id="76760"/>
    <lineage>
        <taxon>Bacteria</taxon>
        <taxon>Pseudomonadati</taxon>
        <taxon>Pseudomonadota</taxon>
        <taxon>Gammaproteobacteria</taxon>
        <taxon>Pseudomonadales</taxon>
        <taxon>Pseudomonadaceae</taxon>
        <taxon>Pseudomonas</taxon>
    </lineage>
</organism>
<protein>
    <submittedName>
        <fullName evidence="2">Uncharacterized protein</fullName>
    </submittedName>
</protein>
<name>A0A8I1JH84_9PSED</name>
<evidence type="ECO:0000313" key="3">
    <source>
        <dbReference type="Proteomes" id="UP000645865"/>
    </source>
</evidence>
<proteinExistence type="predicted"/>
<dbReference type="RefSeq" id="WP_080758681.1">
    <property type="nucleotide sequence ID" value="NZ_BQHF01000002.1"/>
</dbReference>
<accession>A0A8I1JH84</accession>
<comment type="caution">
    <text evidence="2">The sequence shown here is derived from an EMBL/GenBank/DDBJ whole genome shotgun (WGS) entry which is preliminary data.</text>
</comment>
<sequence>MLTQIEAENVAIRIAAIDNMLDMIRGHQTLERRDARDHELAQLMDKLSQNTYGSRIEMPAEDTHRTIEFGEPKKNPP</sequence>
<feature type="compositionally biased region" description="Basic and acidic residues" evidence="1">
    <location>
        <begin position="61"/>
        <end position="77"/>
    </location>
</feature>
<evidence type="ECO:0000313" key="2">
    <source>
        <dbReference type="EMBL" id="MBI6627589.1"/>
    </source>
</evidence>
<evidence type="ECO:0000256" key="1">
    <source>
        <dbReference type="SAM" id="MobiDB-lite"/>
    </source>
</evidence>
<feature type="region of interest" description="Disordered" evidence="1">
    <location>
        <begin position="51"/>
        <end position="77"/>
    </location>
</feature>
<reference evidence="2" key="1">
    <citation type="submission" date="2020-12" db="EMBL/GenBank/DDBJ databases">
        <title>Comparative genomic insights into the epidemiology and virulence of plant pathogenic Pseudomonads from Turkey.</title>
        <authorList>
            <person name="Dillon M."/>
            <person name="Ruiz-Bedoya T."/>
            <person name="Bendalovic-Torma C."/>
            <person name="Guttman K.M."/>
            <person name="Kwak H."/>
            <person name="Middleton M.A."/>
            <person name="Wang P.W."/>
            <person name="Horuz S."/>
            <person name="Aysan Y."/>
            <person name="Guttman D.S."/>
        </authorList>
    </citation>
    <scope>NUCLEOTIDE SEQUENCE</scope>
    <source>
        <strain evidence="2">S5_IA_3a</strain>
    </source>
</reference>
<dbReference type="EMBL" id="JAEILH010000056">
    <property type="protein sequence ID" value="MBI6627589.1"/>
    <property type="molecule type" value="Genomic_DNA"/>
</dbReference>
<dbReference type="Proteomes" id="UP000645865">
    <property type="component" value="Unassembled WGS sequence"/>
</dbReference>